<dbReference type="RefSeq" id="WP_153664895.1">
    <property type="nucleotide sequence ID" value="NZ_JAAIKR010000009.1"/>
</dbReference>
<dbReference type="PROSITE" id="PS51257">
    <property type="entry name" value="PROKAR_LIPOPROTEIN"/>
    <property type="match status" value="1"/>
</dbReference>
<dbReference type="EMBL" id="JAAIKR010000009">
    <property type="protein sequence ID" value="MBR9728422.1"/>
    <property type="molecule type" value="Genomic_DNA"/>
</dbReference>
<dbReference type="Proteomes" id="UP000811844">
    <property type="component" value="Unassembled WGS sequence"/>
</dbReference>
<evidence type="ECO:0000313" key="3">
    <source>
        <dbReference type="Proteomes" id="UP000811844"/>
    </source>
</evidence>
<evidence type="ECO:0000313" key="2">
    <source>
        <dbReference type="EMBL" id="MBR9728422.1"/>
    </source>
</evidence>
<sequence length="155" mass="16783">MLTTTRLLNYTTPLLLSLSLVISGCVVSKPTTPDLTPSAKTATTNTAANTVIKQPQPIPALVAKVTPQSHAEIAQAIAQLLSLKQVRIAQSAFSQHHQLTLEHAAHKDANGNLIMGRSTAMPEQFSLFIEHGQCILRRDINLAQVALVNTQCREK</sequence>
<comment type="caution">
    <text evidence="2">The sequence shown here is derived from an EMBL/GenBank/DDBJ whole genome shotgun (WGS) entry which is preliminary data.</text>
</comment>
<feature type="chain" id="PRO_5045567501" evidence="1">
    <location>
        <begin position="29"/>
        <end position="155"/>
    </location>
</feature>
<keyword evidence="1" id="KW-0732">Signal</keyword>
<evidence type="ECO:0000256" key="1">
    <source>
        <dbReference type="SAM" id="SignalP"/>
    </source>
</evidence>
<accession>A0ABS5I311</accession>
<organism evidence="2 3">
    <name type="scientific">Shewanella intestini</name>
    <dbReference type="NCBI Taxonomy" id="2017544"/>
    <lineage>
        <taxon>Bacteria</taxon>
        <taxon>Pseudomonadati</taxon>
        <taxon>Pseudomonadota</taxon>
        <taxon>Gammaproteobacteria</taxon>
        <taxon>Alteromonadales</taxon>
        <taxon>Shewanellaceae</taxon>
        <taxon>Shewanella</taxon>
    </lineage>
</organism>
<reference evidence="2 3" key="1">
    <citation type="submission" date="2020-02" db="EMBL/GenBank/DDBJ databases">
        <title>Shewanella WXL01 sp. nov., a marine bacterium isolated from green algae in Luhuitou Fringing Reef (Northern South China Sea).</title>
        <authorList>
            <person name="Wang X."/>
        </authorList>
    </citation>
    <scope>NUCLEOTIDE SEQUENCE [LARGE SCALE GENOMIC DNA]</scope>
    <source>
        <strain evidence="2 3">MCCC 1A01895</strain>
    </source>
</reference>
<protein>
    <submittedName>
        <fullName evidence="2">Uncharacterized protein</fullName>
    </submittedName>
</protein>
<feature type="signal peptide" evidence="1">
    <location>
        <begin position="1"/>
        <end position="28"/>
    </location>
</feature>
<name>A0ABS5I311_9GAMM</name>
<proteinExistence type="predicted"/>
<gene>
    <name evidence="2" type="ORF">G3R48_10600</name>
</gene>
<keyword evidence="3" id="KW-1185">Reference proteome</keyword>